<organism evidence="6 7">
    <name type="scientific">Amazonocrinis nigriterrae CENA67</name>
    <dbReference type="NCBI Taxonomy" id="2794033"/>
    <lineage>
        <taxon>Bacteria</taxon>
        <taxon>Bacillati</taxon>
        <taxon>Cyanobacteriota</taxon>
        <taxon>Cyanophyceae</taxon>
        <taxon>Nostocales</taxon>
        <taxon>Nostocaceae</taxon>
        <taxon>Amazonocrinis</taxon>
        <taxon>Amazonocrinis nigriterrae</taxon>
    </lineage>
</organism>
<evidence type="ECO:0000313" key="6">
    <source>
        <dbReference type="EMBL" id="MBH8565507.1"/>
    </source>
</evidence>
<dbReference type="PANTHER" id="PTHR46496">
    <property type="match status" value="1"/>
</dbReference>
<feature type="domain" description="FAD-binding" evidence="5">
    <location>
        <begin position="15"/>
        <end position="349"/>
    </location>
</feature>
<sequence>MLENYQSQFTPVVKKVAIVGAGPGGLAAAIALRKHGIDAQVYEKAHALRPVGAGLSLHPNGLNSLEAIAPGITDALKRSGSQIRKINLKKTTGEMIGENSITFTDKYGQPLLQIGWSRLQEILASRLPSDVIHLNHYYTSFEQSDSKIKVYFADGKTVEADLLIGADGLNSQVRQQLTGEGEPRYAGRLSWRAAIKFSHELLAADETTLISTFTGKYFLVIDQSQGDIFWSAGVVSPEKTLSSNAAEVKSRVEQLFADFAEPVQAIIEATDAEEIVERLICDRPPLQKWSQGRVTLLGDAAHPMIPAIGQGANTALEDAWELSQYLAHSSSLEDALTNYDNQRIQRTQVIQARSAIEGNRALDIKNEVFLHESLSLAQVSQSEFDDWLYNPRPCIVSEQKSL</sequence>
<keyword evidence="4" id="KW-0560">Oxidoreductase</keyword>
<evidence type="ECO:0000256" key="3">
    <source>
        <dbReference type="ARBA" id="ARBA00022827"/>
    </source>
</evidence>
<dbReference type="PRINTS" id="PR00420">
    <property type="entry name" value="RNGMNOXGNASE"/>
</dbReference>
<keyword evidence="7" id="KW-1185">Reference proteome</keyword>
<dbReference type="Gene3D" id="3.50.50.60">
    <property type="entry name" value="FAD/NAD(P)-binding domain"/>
    <property type="match status" value="1"/>
</dbReference>
<dbReference type="EMBL" id="JAECZC010000062">
    <property type="protein sequence ID" value="MBH8565507.1"/>
    <property type="molecule type" value="Genomic_DNA"/>
</dbReference>
<dbReference type="GO" id="GO:0004497">
    <property type="term" value="F:monooxygenase activity"/>
    <property type="evidence" value="ECO:0007669"/>
    <property type="project" value="UniProtKB-KW"/>
</dbReference>
<comment type="caution">
    <text evidence="6">The sequence shown here is derived from an EMBL/GenBank/DDBJ whole genome shotgun (WGS) entry which is preliminary data.</text>
</comment>
<evidence type="ECO:0000313" key="7">
    <source>
        <dbReference type="Proteomes" id="UP000632766"/>
    </source>
</evidence>
<proteinExistence type="predicted"/>
<evidence type="ECO:0000256" key="4">
    <source>
        <dbReference type="ARBA" id="ARBA00023002"/>
    </source>
</evidence>
<dbReference type="InterPro" id="IPR002938">
    <property type="entry name" value="FAD-bd"/>
</dbReference>
<keyword evidence="2" id="KW-0285">Flavoprotein</keyword>
<dbReference type="SUPFAM" id="SSF51905">
    <property type="entry name" value="FAD/NAD(P)-binding domain"/>
    <property type="match status" value="1"/>
</dbReference>
<dbReference type="Pfam" id="PF01494">
    <property type="entry name" value="FAD_binding_3"/>
    <property type="match status" value="1"/>
</dbReference>
<evidence type="ECO:0000256" key="2">
    <source>
        <dbReference type="ARBA" id="ARBA00022630"/>
    </source>
</evidence>
<dbReference type="PANTHER" id="PTHR46496:SF1">
    <property type="entry name" value="ZEAXANTHIN EPOXIDASE, CHLOROPLASTIC"/>
    <property type="match status" value="1"/>
</dbReference>
<dbReference type="AlphaFoldDB" id="A0A8J7HU00"/>
<reference evidence="6 7" key="1">
    <citation type="journal article" date="2021" name="Int. J. Syst. Evol. Microbiol.">
        <title>Amazonocrinis nigriterrae gen. nov., sp. nov., Atlanticothrix silvestris gen. nov., sp. nov. and Dendronalium phyllosphericum gen. nov., sp. nov., nostocacean cyanobacteria from Brazilian environments.</title>
        <authorList>
            <person name="Alvarenga D.O."/>
            <person name="Andreote A.P.D."/>
            <person name="Branco L.H.Z."/>
            <person name="Delbaje E."/>
            <person name="Cruz R.B."/>
            <person name="Varani A.M."/>
            <person name="Fiore M.F."/>
        </authorList>
    </citation>
    <scope>NUCLEOTIDE SEQUENCE [LARGE SCALE GENOMIC DNA]</scope>
    <source>
        <strain evidence="6 7">CENA67</strain>
    </source>
</reference>
<dbReference type="InterPro" id="IPR036188">
    <property type="entry name" value="FAD/NAD-bd_sf"/>
</dbReference>
<dbReference type="RefSeq" id="WP_198127299.1">
    <property type="nucleotide sequence ID" value="NZ_JAECZC010000062.1"/>
</dbReference>
<dbReference type="Proteomes" id="UP000632766">
    <property type="component" value="Unassembled WGS sequence"/>
</dbReference>
<keyword evidence="3" id="KW-0274">FAD</keyword>
<comment type="cofactor">
    <cofactor evidence="1">
        <name>FAD</name>
        <dbReference type="ChEBI" id="CHEBI:57692"/>
    </cofactor>
</comment>
<keyword evidence="6" id="KW-0503">Monooxygenase</keyword>
<accession>A0A8J7HU00</accession>
<evidence type="ECO:0000259" key="5">
    <source>
        <dbReference type="Pfam" id="PF01494"/>
    </source>
</evidence>
<dbReference type="GO" id="GO:0071949">
    <property type="term" value="F:FAD binding"/>
    <property type="evidence" value="ECO:0007669"/>
    <property type="project" value="InterPro"/>
</dbReference>
<name>A0A8J7HU00_9NOST</name>
<protein>
    <submittedName>
        <fullName evidence="6">FAD-dependent monooxygenase</fullName>
    </submittedName>
</protein>
<gene>
    <name evidence="6" type="ORF">I8748_25590</name>
</gene>
<evidence type="ECO:0000256" key="1">
    <source>
        <dbReference type="ARBA" id="ARBA00001974"/>
    </source>
</evidence>